<dbReference type="Gene3D" id="3.40.50.2000">
    <property type="entry name" value="Glycogen Phosphorylase B"/>
    <property type="match status" value="1"/>
</dbReference>
<dbReference type="SUPFAM" id="SSF53756">
    <property type="entry name" value="UDP-Glycosyltransferase/glycogen phosphorylase"/>
    <property type="match status" value="1"/>
</dbReference>
<keyword evidence="2" id="KW-1185">Reference proteome</keyword>
<sequence>MQRASRLNIPVIFDLCDNIFVPGYGKYSANVPRDMFKAIAKLASGFVVTTTPLAAAIESYTGGVPVHIIPDGVLSPETNTSLDRCLQVALDAAKERTPLPSHPLVIKFRKLAKLCGAVSISGVLKKIARRWRSLLRPGFYVRQTRRVAGYLVLKARMILQRRMAKRDGNGLKQSNQTPHIVAQPSPTAKQLLWFGNHGADYANFGIRDVVLIKSALESIAKDYDVELVIVSNDRVKYETYILPLNIPSRYVPWSKSSIELEMQRAHVVLLPNSLDPFSICKSANRAVQALIHGLPVVATNTPALAPLHGAIVVDDFFGGLKRYLSSASEVLRDVKHGQELAAMHFSPDRIAQLWLGTITQTTGRVIAEEQVPKVIFVLHLIQDLDILMPVIMTAQKRTLPFEVWCSATLLNKSSLTLRRLHGINVFPVAIVENQSAIFPAIHRGTKALLSATETNLAPHAFTRAITDRANKAGLKTATLQHGFENVGLTYNDEIHSIQKVNFASSKIYIWGPLETLHPDVNLSTREKCVPIGCPKLVSQENVELDQFIASDKTVVGVFENLHWHRYSDEYRNFFLDGVQNLAARFPDYIFLIKPHNAGLWLTRRYKGDRPAAPNIVIVDPENREWQNYTADQLMGRMAAVITSPSTVALDAARRGLPVALVAHDLALSAYTPLPQIRKTQDWADFVLGLQNKIYPDPESLDFVRRAIIAGPTASKILDDLIA</sequence>
<name>A0A1Y3NXN2_9PSED</name>
<accession>A0A1Y3NXN2</accession>
<proteinExistence type="predicted"/>
<evidence type="ECO:0000313" key="1">
    <source>
        <dbReference type="EMBL" id="OUM72339.1"/>
    </source>
</evidence>
<dbReference type="EMBL" id="LOHF01000017">
    <property type="protein sequence ID" value="OUM72339.1"/>
    <property type="molecule type" value="Genomic_DNA"/>
</dbReference>
<organism evidence="1 2">
    <name type="scientific">Pseudomonas caspiana</name>
    <dbReference type="NCBI Taxonomy" id="1451454"/>
    <lineage>
        <taxon>Bacteria</taxon>
        <taxon>Pseudomonadati</taxon>
        <taxon>Pseudomonadota</taxon>
        <taxon>Gammaproteobacteria</taxon>
        <taxon>Pseudomonadales</taxon>
        <taxon>Pseudomonadaceae</taxon>
        <taxon>Pseudomonas</taxon>
    </lineage>
</organism>
<gene>
    <name evidence="1" type="ORF">AUC60_18475</name>
</gene>
<dbReference type="Proteomes" id="UP000195440">
    <property type="component" value="Unassembled WGS sequence"/>
</dbReference>
<reference evidence="1 2" key="1">
    <citation type="journal article" date="2017" name="Syst. Appl. Microbiol.">
        <title>Pseudomonas caspiana sp. nov., a citrus pathogen in the Pseudomonas syringae phylogenetic group.</title>
        <authorList>
            <person name="Busquets A."/>
            <person name="Gomila M."/>
            <person name="Beiki F."/>
            <person name="Mulet M."/>
            <person name="Rahimian H."/>
            <person name="Garcia-Valdes E."/>
            <person name="Lalucat J."/>
        </authorList>
    </citation>
    <scope>NUCLEOTIDE SEQUENCE [LARGE SCALE GENOMIC DNA]</scope>
    <source>
        <strain evidence="1 2">FBF102</strain>
    </source>
</reference>
<evidence type="ECO:0000313" key="2">
    <source>
        <dbReference type="Proteomes" id="UP000195440"/>
    </source>
</evidence>
<evidence type="ECO:0008006" key="3">
    <source>
        <dbReference type="Google" id="ProtNLM"/>
    </source>
</evidence>
<protein>
    <recommendedName>
        <fullName evidence="3">Glycosyltransferase</fullName>
    </recommendedName>
</protein>
<comment type="caution">
    <text evidence="1">The sequence shown here is derived from an EMBL/GenBank/DDBJ whole genome shotgun (WGS) entry which is preliminary data.</text>
</comment>
<dbReference type="AlphaFoldDB" id="A0A1Y3NXN2"/>